<dbReference type="GO" id="GO:0015891">
    <property type="term" value="P:siderophore transport"/>
    <property type="evidence" value="ECO:0007669"/>
    <property type="project" value="InterPro"/>
</dbReference>
<dbReference type="PANTHER" id="PTHR33446:SF2">
    <property type="entry name" value="PROTEIN TONB"/>
    <property type="match status" value="1"/>
</dbReference>
<evidence type="ECO:0000256" key="7">
    <source>
        <dbReference type="ARBA" id="ARBA00022927"/>
    </source>
</evidence>
<dbReference type="GO" id="GO:0030288">
    <property type="term" value="C:outer membrane-bounded periplasmic space"/>
    <property type="evidence" value="ECO:0007669"/>
    <property type="project" value="InterPro"/>
</dbReference>
<dbReference type="EMBL" id="UFSW01000002">
    <property type="protein sequence ID" value="SUV40506.1"/>
    <property type="molecule type" value="Genomic_DNA"/>
</dbReference>
<proteinExistence type="inferred from homology"/>
<comment type="function">
    <text evidence="10">Interacts with outer membrane receptor proteins that carry out high-affinity binding and energy dependent uptake into the periplasmic space of specific substrates. It could act to transduce energy from the cytoplasmic membrane to specific energy-requiring processes in the outer membrane, resulting in the release into the periplasm of ligands bound by these outer membrane proteins.</text>
</comment>
<evidence type="ECO:0000256" key="6">
    <source>
        <dbReference type="ARBA" id="ARBA00022692"/>
    </source>
</evidence>
<protein>
    <recommendedName>
        <fullName evidence="10">Protein TonB</fullName>
    </recommendedName>
</protein>
<dbReference type="InterPro" id="IPR006260">
    <property type="entry name" value="TonB/TolA_C"/>
</dbReference>
<feature type="compositionally biased region" description="Basic and acidic residues" evidence="11">
    <location>
        <begin position="69"/>
        <end position="83"/>
    </location>
</feature>
<feature type="region of interest" description="Disordered" evidence="11">
    <location>
        <begin position="59"/>
        <end position="126"/>
    </location>
</feature>
<feature type="domain" description="TonB C-terminal" evidence="12">
    <location>
        <begin position="162"/>
        <end position="251"/>
    </location>
</feature>
<dbReference type="GO" id="GO:0055085">
    <property type="term" value="P:transmembrane transport"/>
    <property type="evidence" value="ECO:0007669"/>
    <property type="project" value="InterPro"/>
</dbReference>
<dbReference type="SUPFAM" id="SSF74653">
    <property type="entry name" value="TolA/TonB C-terminal domain"/>
    <property type="match status" value="1"/>
</dbReference>
<keyword evidence="4 10" id="KW-1003">Cell membrane</keyword>
<dbReference type="GO" id="GO:0098797">
    <property type="term" value="C:plasma membrane protein complex"/>
    <property type="evidence" value="ECO:0007669"/>
    <property type="project" value="TreeGrafter"/>
</dbReference>
<evidence type="ECO:0000256" key="9">
    <source>
        <dbReference type="ARBA" id="ARBA00023136"/>
    </source>
</evidence>
<keyword evidence="8" id="KW-1133">Transmembrane helix</keyword>
<comment type="subcellular location">
    <subcellularLocation>
        <location evidence="1 10">Cell inner membrane</location>
        <topology evidence="1 10">Single-pass membrane protein</topology>
        <orientation evidence="1 10">Periplasmic side</orientation>
    </subcellularLocation>
</comment>
<evidence type="ECO:0000256" key="10">
    <source>
        <dbReference type="RuleBase" id="RU362123"/>
    </source>
</evidence>
<dbReference type="STRING" id="728.VY92_11145"/>
<keyword evidence="5 10" id="KW-0997">Cell inner membrane</keyword>
<evidence type="ECO:0000256" key="11">
    <source>
        <dbReference type="SAM" id="MobiDB-lite"/>
    </source>
</evidence>
<evidence type="ECO:0000256" key="4">
    <source>
        <dbReference type="ARBA" id="ARBA00022475"/>
    </source>
</evidence>
<dbReference type="RefSeq" id="WP_046097918.1">
    <property type="nucleotide sequence ID" value="NZ_LAEN01000015.1"/>
</dbReference>
<dbReference type="eggNOG" id="COG0810">
    <property type="taxonomic scope" value="Bacteria"/>
</dbReference>
<gene>
    <name evidence="13" type="ORF">NCTC10926_02547</name>
</gene>
<evidence type="ECO:0000256" key="2">
    <source>
        <dbReference type="ARBA" id="ARBA00006555"/>
    </source>
</evidence>
<evidence type="ECO:0000259" key="12">
    <source>
        <dbReference type="PROSITE" id="PS52015"/>
    </source>
</evidence>
<dbReference type="InterPro" id="IPR003538">
    <property type="entry name" value="TonB"/>
</dbReference>
<evidence type="ECO:0000313" key="13">
    <source>
        <dbReference type="EMBL" id="SUV40506.1"/>
    </source>
</evidence>
<keyword evidence="6" id="KW-0812">Transmembrane</keyword>
<evidence type="ECO:0000256" key="3">
    <source>
        <dbReference type="ARBA" id="ARBA00022448"/>
    </source>
</evidence>
<keyword evidence="9" id="KW-0472">Membrane</keyword>
<dbReference type="Proteomes" id="UP000254620">
    <property type="component" value="Unassembled WGS sequence"/>
</dbReference>
<name>A0A0F5EZY9_AVIPA</name>
<evidence type="ECO:0000256" key="5">
    <source>
        <dbReference type="ARBA" id="ARBA00022519"/>
    </source>
</evidence>
<dbReference type="InterPro" id="IPR051045">
    <property type="entry name" value="TonB-dependent_transducer"/>
</dbReference>
<organism evidence="13 14">
    <name type="scientific">Avibacterium paragallinarum</name>
    <name type="common">Haemophilus gallinarum</name>
    <dbReference type="NCBI Taxonomy" id="728"/>
    <lineage>
        <taxon>Bacteria</taxon>
        <taxon>Pseudomonadati</taxon>
        <taxon>Pseudomonadota</taxon>
        <taxon>Gammaproteobacteria</taxon>
        <taxon>Pasteurellales</taxon>
        <taxon>Pasteurellaceae</taxon>
        <taxon>Avibacterium</taxon>
    </lineage>
</organism>
<dbReference type="PROSITE" id="PS52015">
    <property type="entry name" value="TONB_CTD"/>
    <property type="match status" value="1"/>
</dbReference>
<dbReference type="PRINTS" id="PR01374">
    <property type="entry name" value="TONBPROTEIN"/>
</dbReference>
<feature type="compositionally biased region" description="Basic and acidic residues" evidence="11">
    <location>
        <begin position="92"/>
        <end position="102"/>
    </location>
</feature>
<keyword evidence="7 10" id="KW-0653">Protein transport</keyword>
<dbReference type="GO" id="GO:0031992">
    <property type="term" value="F:energy transducer activity"/>
    <property type="evidence" value="ECO:0007669"/>
    <property type="project" value="InterPro"/>
</dbReference>
<dbReference type="PANTHER" id="PTHR33446">
    <property type="entry name" value="PROTEIN TONB-RELATED"/>
    <property type="match status" value="1"/>
</dbReference>
<feature type="compositionally biased region" description="Basic and acidic residues" evidence="11">
    <location>
        <begin position="109"/>
        <end position="126"/>
    </location>
</feature>
<keyword evidence="10" id="KW-0735">Signal-anchor</keyword>
<dbReference type="Pfam" id="PF03544">
    <property type="entry name" value="TonB_C"/>
    <property type="match status" value="1"/>
</dbReference>
<dbReference type="InterPro" id="IPR037682">
    <property type="entry name" value="TonB_C"/>
</dbReference>
<accession>A0A0F5EZY9</accession>
<sequence length="251" mass="27536">MTNKQRSWFGFLASLLFHCFLFGGIAYALRSDDSANGYQADLIDTSISMEMLQGMMVEPEPAPVPEPEPEVKPEPQPVAKEDVPDPTQQPEKVTEVKKEKPKEKKKPKEKSNKAIKNKDLSKGDRNVDSAAKIDSVATGLGKATVDNPNLVGKGNSTDEVKAYLLALRREFERQKRYPQRAKLMRKQGIVKISFSVANNGTIGNIKVAQSSGNADLDNAALNAVKNAQSVGLKPFGLQEINVVPIRFTLSN</sequence>
<dbReference type="AlphaFoldDB" id="A0A0F5EZY9"/>
<dbReference type="GO" id="GO:0015031">
    <property type="term" value="P:protein transport"/>
    <property type="evidence" value="ECO:0007669"/>
    <property type="project" value="UniProtKB-UniRule"/>
</dbReference>
<evidence type="ECO:0000256" key="8">
    <source>
        <dbReference type="ARBA" id="ARBA00022989"/>
    </source>
</evidence>
<evidence type="ECO:0000256" key="1">
    <source>
        <dbReference type="ARBA" id="ARBA00004383"/>
    </source>
</evidence>
<keyword evidence="3 10" id="KW-0813">Transport</keyword>
<dbReference type="OrthoDB" id="9115347at2"/>
<dbReference type="NCBIfam" id="TIGR01352">
    <property type="entry name" value="tonB_Cterm"/>
    <property type="match status" value="1"/>
</dbReference>
<reference evidence="13 14" key="1">
    <citation type="submission" date="2018-06" db="EMBL/GenBank/DDBJ databases">
        <authorList>
            <consortium name="Pathogen Informatics"/>
            <person name="Doyle S."/>
        </authorList>
    </citation>
    <scope>NUCLEOTIDE SEQUENCE [LARGE SCALE GENOMIC DNA]</scope>
    <source>
        <strain evidence="13 14">NCTC10926</strain>
    </source>
</reference>
<comment type="similarity">
    <text evidence="2 10">Belongs to the TonB family.</text>
</comment>
<dbReference type="Gene3D" id="3.30.1150.10">
    <property type="match status" value="1"/>
</dbReference>
<evidence type="ECO:0000313" key="14">
    <source>
        <dbReference type="Proteomes" id="UP000254620"/>
    </source>
</evidence>